<comment type="cofactor">
    <cofactor evidence="1 4 5">
        <name>pyridoxal 5'-phosphate</name>
        <dbReference type="ChEBI" id="CHEBI:597326"/>
    </cofactor>
</comment>
<dbReference type="SMART" id="SM01005">
    <property type="entry name" value="Ala_racemase_C"/>
    <property type="match status" value="1"/>
</dbReference>
<protein>
    <recommendedName>
        <fullName evidence="4">Alanine racemase</fullName>
        <ecNumber evidence="4">5.1.1.1</ecNumber>
    </recommendedName>
</protein>
<dbReference type="HAMAP" id="MF_01201">
    <property type="entry name" value="Ala_racemase"/>
    <property type="match status" value="1"/>
</dbReference>
<dbReference type="KEGG" id="lyd:D7I47_04115"/>
<evidence type="ECO:0000256" key="2">
    <source>
        <dbReference type="ARBA" id="ARBA00022898"/>
    </source>
</evidence>
<comment type="similarity">
    <text evidence="4">Belongs to the alanine racemase family.</text>
</comment>
<feature type="domain" description="Alanine racemase C-terminal" evidence="7">
    <location>
        <begin position="237"/>
        <end position="364"/>
    </location>
</feature>
<dbReference type="PANTHER" id="PTHR30511">
    <property type="entry name" value="ALANINE RACEMASE"/>
    <property type="match status" value="1"/>
</dbReference>
<dbReference type="AlphaFoldDB" id="A0A387B200"/>
<dbReference type="GO" id="GO:0008784">
    <property type="term" value="F:alanine racemase activity"/>
    <property type="evidence" value="ECO:0007669"/>
    <property type="project" value="UniProtKB-UniRule"/>
</dbReference>
<dbReference type="PROSITE" id="PS00395">
    <property type="entry name" value="ALANINE_RACEMASE"/>
    <property type="match status" value="1"/>
</dbReference>
<dbReference type="GO" id="GO:0030170">
    <property type="term" value="F:pyridoxal phosphate binding"/>
    <property type="evidence" value="ECO:0007669"/>
    <property type="project" value="UniProtKB-UniRule"/>
</dbReference>
<comment type="catalytic activity">
    <reaction evidence="4">
        <text>L-alanine = D-alanine</text>
        <dbReference type="Rhea" id="RHEA:20249"/>
        <dbReference type="ChEBI" id="CHEBI:57416"/>
        <dbReference type="ChEBI" id="CHEBI:57972"/>
        <dbReference type="EC" id="5.1.1.1"/>
    </reaction>
</comment>
<dbReference type="InterPro" id="IPR029066">
    <property type="entry name" value="PLP-binding_barrel"/>
</dbReference>
<dbReference type="GO" id="GO:0005829">
    <property type="term" value="C:cytosol"/>
    <property type="evidence" value="ECO:0007669"/>
    <property type="project" value="TreeGrafter"/>
</dbReference>
<evidence type="ECO:0000313" key="8">
    <source>
        <dbReference type="EMBL" id="AYF97522.1"/>
    </source>
</evidence>
<dbReference type="Gene3D" id="3.20.20.10">
    <property type="entry name" value="Alanine racemase"/>
    <property type="match status" value="1"/>
</dbReference>
<organism evidence="8 9">
    <name type="scientific">Protaetiibacter intestinalis</name>
    <dbReference type="NCBI Taxonomy" id="2419774"/>
    <lineage>
        <taxon>Bacteria</taxon>
        <taxon>Bacillati</taxon>
        <taxon>Actinomycetota</taxon>
        <taxon>Actinomycetes</taxon>
        <taxon>Micrococcales</taxon>
        <taxon>Microbacteriaceae</taxon>
        <taxon>Protaetiibacter</taxon>
    </lineage>
</organism>
<evidence type="ECO:0000259" key="7">
    <source>
        <dbReference type="SMART" id="SM01005"/>
    </source>
</evidence>
<evidence type="ECO:0000256" key="1">
    <source>
        <dbReference type="ARBA" id="ARBA00001933"/>
    </source>
</evidence>
<feature type="active site" description="Proton acceptor; specific for L-alanine" evidence="4">
    <location>
        <position position="258"/>
    </location>
</feature>
<evidence type="ECO:0000313" key="9">
    <source>
        <dbReference type="Proteomes" id="UP000278886"/>
    </source>
</evidence>
<dbReference type="InterPro" id="IPR000821">
    <property type="entry name" value="Ala_racemase"/>
</dbReference>
<dbReference type="Gene3D" id="2.40.37.10">
    <property type="entry name" value="Lyase, Ornithine Decarboxylase, Chain A, domain 1"/>
    <property type="match status" value="1"/>
</dbReference>
<dbReference type="UniPathway" id="UPA00042">
    <property type="reaction ID" value="UER00497"/>
</dbReference>
<feature type="active site" description="Proton acceptor; specific for D-alanine" evidence="4">
    <location>
        <position position="36"/>
    </location>
</feature>
<sequence length="364" mass="37089">MSAPRREARIHLDALAGNLEVLRRTAAPAQLMAVVKADAYGHGALPVARAAVEAGADWLGTADLSEALALRAAGVTAPLLAWLHGGTPDFADAVAAGVDVGVSTPAQLEAAADAGATVHLKVDTGLSRNGIAPEEATAVFARAAELERAGRLRVRGLMSHLSGTSAEDDAAQRAAFAAVIGEAESTGLAPELRHLAASLAVITQPDARFDLVRVGIAMYGLAPDASVDPAVLGLRPVMRLVSEVAAVRRVPAGTGVSYGFTHRTEGETTLALVPLGYADGIPRHASGRAEVAVAGARHAQVGRIAMDQFVVDVGDAPVGVGDEVVVWGDPAAGEPGAGEWAEAAGTIGYEIVTRIGPRVARVPV</sequence>
<dbReference type="Pfam" id="PF00842">
    <property type="entry name" value="Ala_racemase_C"/>
    <property type="match status" value="1"/>
</dbReference>
<evidence type="ECO:0000256" key="4">
    <source>
        <dbReference type="HAMAP-Rule" id="MF_01201"/>
    </source>
</evidence>
<accession>A0A387B200</accession>
<dbReference type="FunFam" id="3.20.20.10:FF:000002">
    <property type="entry name" value="Alanine racemase"/>
    <property type="match status" value="1"/>
</dbReference>
<dbReference type="CDD" id="cd00430">
    <property type="entry name" value="PLPDE_III_AR"/>
    <property type="match status" value="1"/>
</dbReference>
<dbReference type="GO" id="GO:0009252">
    <property type="term" value="P:peptidoglycan biosynthetic process"/>
    <property type="evidence" value="ECO:0007669"/>
    <property type="project" value="TreeGrafter"/>
</dbReference>
<dbReference type="RefSeq" id="WP_120761873.1">
    <property type="nucleotide sequence ID" value="NZ_CP032630.1"/>
</dbReference>
<dbReference type="Pfam" id="PF01168">
    <property type="entry name" value="Ala_racemase_N"/>
    <property type="match status" value="1"/>
</dbReference>
<feature type="modified residue" description="N6-(pyridoxal phosphate)lysine" evidence="4 5">
    <location>
        <position position="36"/>
    </location>
</feature>
<keyword evidence="9" id="KW-1185">Reference proteome</keyword>
<dbReference type="InterPro" id="IPR009006">
    <property type="entry name" value="Ala_racemase/Decarboxylase_C"/>
</dbReference>
<comment type="function">
    <text evidence="4">Catalyzes the interconversion of L-alanine and D-alanine. May also act on other amino acids.</text>
</comment>
<reference evidence="9" key="1">
    <citation type="submission" date="2018-09" db="EMBL/GenBank/DDBJ databases">
        <title>Genome sequencing of strain 2DFWR-13.</title>
        <authorList>
            <person name="Heo J."/>
            <person name="Kim S.-J."/>
            <person name="Kwon S.-W."/>
        </authorList>
    </citation>
    <scope>NUCLEOTIDE SEQUENCE [LARGE SCALE GENOMIC DNA]</scope>
    <source>
        <strain evidence="9">2DFWR-13</strain>
    </source>
</reference>
<evidence type="ECO:0000256" key="3">
    <source>
        <dbReference type="ARBA" id="ARBA00023235"/>
    </source>
</evidence>
<dbReference type="Proteomes" id="UP000278886">
    <property type="component" value="Chromosome"/>
</dbReference>
<name>A0A387B200_9MICO</name>
<keyword evidence="2 4" id="KW-0663">Pyridoxal phosphate</keyword>
<dbReference type="InterPro" id="IPR020622">
    <property type="entry name" value="Ala_racemase_pyridoxalP-BS"/>
</dbReference>
<dbReference type="NCBIfam" id="TIGR00492">
    <property type="entry name" value="alr"/>
    <property type="match status" value="1"/>
</dbReference>
<feature type="binding site" evidence="4 6">
    <location>
        <position position="128"/>
    </location>
    <ligand>
        <name>substrate</name>
    </ligand>
</feature>
<dbReference type="SUPFAM" id="SSF51419">
    <property type="entry name" value="PLP-binding barrel"/>
    <property type="match status" value="1"/>
</dbReference>
<dbReference type="InterPro" id="IPR001608">
    <property type="entry name" value="Ala_racemase_N"/>
</dbReference>
<evidence type="ECO:0000256" key="6">
    <source>
        <dbReference type="PIRSR" id="PIRSR600821-52"/>
    </source>
</evidence>
<gene>
    <name evidence="8" type="primary">alr</name>
    <name evidence="8" type="ORF">D7I47_04115</name>
</gene>
<proteinExistence type="inferred from homology"/>
<dbReference type="SUPFAM" id="SSF50621">
    <property type="entry name" value="Alanine racemase C-terminal domain-like"/>
    <property type="match status" value="1"/>
</dbReference>
<keyword evidence="3 4" id="KW-0413">Isomerase</keyword>
<dbReference type="OrthoDB" id="9813814at2"/>
<dbReference type="InterPro" id="IPR011079">
    <property type="entry name" value="Ala_racemase_C"/>
</dbReference>
<feature type="binding site" evidence="4 6">
    <location>
        <position position="306"/>
    </location>
    <ligand>
        <name>substrate</name>
    </ligand>
</feature>
<dbReference type="EMBL" id="CP032630">
    <property type="protein sequence ID" value="AYF97522.1"/>
    <property type="molecule type" value="Genomic_DNA"/>
</dbReference>
<evidence type="ECO:0000256" key="5">
    <source>
        <dbReference type="PIRSR" id="PIRSR600821-50"/>
    </source>
</evidence>
<comment type="pathway">
    <text evidence="4">Amino-acid biosynthesis; D-alanine biosynthesis; D-alanine from L-alanine: step 1/1.</text>
</comment>
<dbReference type="PANTHER" id="PTHR30511:SF0">
    <property type="entry name" value="ALANINE RACEMASE, CATABOLIC-RELATED"/>
    <property type="match status" value="1"/>
</dbReference>
<dbReference type="EC" id="5.1.1.1" evidence="4"/>
<dbReference type="PRINTS" id="PR00992">
    <property type="entry name" value="ALARACEMASE"/>
</dbReference>
<dbReference type="GO" id="GO:0030632">
    <property type="term" value="P:D-alanine biosynthetic process"/>
    <property type="evidence" value="ECO:0007669"/>
    <property type="project" value="UniProtKB-UniRule"/>
</dbReference>